<dbReference type="SMART" id="SM00931">
    <property type="entry name" value="NOSIC"/>
    <property type="match status" value="1"/>
</dbReference>
<evidence type="ECO:0000256" key="7">
    <source>
        <dbReference type="ARBA" id="ARBA00056216"/>
    </source>
</evidence>
<dbReference type="GO" id="GO:0031428">
    <property type="term" value="C:box C/D methylation guide snoRNP complex"/>
    <property type="evidence" value="ECO:0007669"/>
    <property type="project" value="InterPro"/>
</dbReference>
<comment type="function">
    <text evidence="7">Required for 60S ribosomal subunit synthesis.</text>
</comment>
<evidence type="ECO:0000256" key="5">
    <source>
        <dbReference type="ARBA" id="ARBA00023274"/>
    </source>
</evidence>
<reference evidence="10 11" key="1">
    <citation type="journal article" date="2012" name="FEMS Yeast Res.">
        <title>The genome sequence of the wine yeast VIN7 reveals an allotriploid hybrid genome with Saccharomyces cerevisiae and Saccharomyces kudriavzevii origins.</title>
        <authorList>
            <person name="Borneman A.R."/>
            <person name="Desany B.A."/>
            <person name="Riches D."/>
            <person name="Affourtit J.P."/>
            <person name="Forgan A.H."/>
            <person name="Pretorius I.S."/>
            <person name="Egholm M."/>
            <person name="Chambers P.J."/>
        </authorList>
    </citation>
    <scope>NUCLEOTIDE SEQUENCE [LARGE SCALE GENOMIC DNA]</scope>
    <source>
        <strain evidence="10 11">VIN7</strain>
    </source>
</reference>
<evidence type="ECO:0000313" key="11">
    <source>
        <dbReference type="Proteomes" id="UP000009009"/>
    </source>
</evidence>
<comment type="caution">
    <text evidence="10">The sequence shown here is derived from an EMBL/GenBank/DDBJ whole genome shotgun (WGS) entry which is preliminary data.</text>
</comment>
<dbReference type="OrthoDB" id="6780543at2759"/>
<keyword evidence="4" id="KW-0539">Nucleus</keyword>
<dbReference type="InterPro" id="IPR045056">
    <property type="entry name" value="Nop56/Nop58"/>
</dbReference>
<sequence length="506" mass="56994">MAPIEYLLFEEPTGYAVFKVKLQQDDIGSRLKEVQEQINDFGAFTKLVELASFAPFKGAAEALENANDISEGLVSESLKAILDLNLPKASSKKKNITLAISDKNLGPSIKEDFPYVDCISNELAQDLIRGVRLHGEKLFKGLQSGDLERAQLGLGHAYSRAKVKFSVQKNDNHIIQAIALLDQLDKDINTFAMRVKEWYGWHFPELAKLVPDNYAFAKLVLFIKDKASLNDDSLHDLAALLNEDSGIAQRVIDNARISMGQDISETDMENVCVFAQRVASLADYRRQLYDYLCEKMHTVAPNLSELIGEVIGARLISHAGSLTNLSKQAASTVQILGAEKALFRALKTKGNTPKYGLIYHSGFISKASAKNKGRISRYLANKCSMASRIDNYSDEPSNVFGSVLKKQVEQRLEFYNTGTPTMKNELAIQEAMELYNKDKPAADGEEIKEKETSKKRKLESDDEEEKKEKKEKKIQKKEKKEKKEKKDKKEKKEKKEKKDKKKKSKD</sequence>
<dbReference type="InterPro" id="IPR002687">
    <property type="entry name" value="Nop_dom"/>
</dbReference>
<accession>H0GYC7</accession>
<dbReference type="SUPFAM" id="SSF89124">
    <property type="entry name" value="Nop domain"/>
    <property type="match status" value="1"/>
</dbReference>
<evidence type="ECO:0000256" key="2">
    <source>
        <dbReference type="ARBA" id="ARBA00009211"/>
    </source>
</evidence>
<evidence type="ECO:0000256" key="1">
    <source>
        <dbReference type="ARBA" id="ARBA00004604"/>
    </source>
</evidence>
<organism evidence="10 11">
    <name type="scientific">Saccharomyces cerevisiae x Saccharomyces kudriavzevii (strain VIN7)</name>
    <name type="common">Yeast</name>
    <dbReference type="NCBI Taxonomy" id="1095631"/>
    <lineage>
        <taxon>Eukaryota</taxon>
        <taxon>Fungi</taxon>
        <taxon>Dikarya</taxon>
        <taxon>Ascomycota</taxon>
        <taxon>Saccharomycotina</taxon>
        <taxon>Saccharomycetes</taxon>
        <taxon>Saccharomycetales</taxon>
        <taxon>Saccharomycetaceae</taxon>
        <taxon>Saccharomyces</taxon>
    </lineage>
</organism>
<dbReference type="Proteomes" id="UP000009009">
    <property type="component" value="Unassembled WGS sequence"/>
</dbReference>
<name>H0GYC7_SACCK</name>
<dbReference type="PANTHER" id="PTHR10894:SF0">
    <property type="entry name" value="NUCLEOLAR PROTEIN 56"/>
    <property type="match status" value="1"/>
</dbReference>
<dbReference type="PhylomeDB" id="H0GYC7"/>
<dbReference type="EMBL" id="AGVY01000304">
    <property type="protein sequence ID" value="EHN01190.1"/>
    <property type="molecule type" value="Genomic_DNA"/>
</dbReference>
<dbReference type="AlphaFoldDB" id="H0GYC7"/>
<evidence type="ECO:0000256" key="4">
    <source>
        <dbReference type="ARBA" id="ARBA00023242"/>
    </source>
</evidence>
<dbReference type="PANTHER" id="PTHR10894">
    <property type="entry name" value="NUCLEOLAR PROTEIN 5 NUCLEOLAR PROTEIN NOP5 NOP58"/>
    <property type="match status" value="1"/>
</dbReference>
<comment type="similarity">
    <text evidence="2">Belongs to the NOP5/NOP56 family.</text>
</comment>
<keyword evidence="5" id="KW-0687">Ribonucleoprotein</keyword>
<dbReference type="HOGENOM" id="CLU_015495_4_0_1"/>
<evidence type="ECO:0000256" key="6">
    <source>
        <dbReference type="ARBA" id="ARBA00040742"/>
    </source>
</evidence>
<evidence type="ECO:0000256" key="8">
    <source>
        <dbReference type="SAM" id="MobiDB-lite"/>
    </source>
</evidence>
<keyword evidence="3" id="KW-0690">Ribosome biogenesis</keyword>
<feature type="compositionally biased region" description="Basic residues" evidence="8">
    <location>
        <begin position="469"/>
        <end position="506"/>
    </location>
</feature>
<gene>
    <name evidence="10" type="ORF">VIN7_8723</name>
</gene>
<comment type="subcellular location">
    <subcellularLocation>
        <location evidence="1">Nucleus</location>
        <location evidence="1">Nucleolus</location>
    </subcellularLocation>
</comment>
<evidence type="ECO:0000313" key="10">
    <source>
        <dbReference type="EMBL" id="EHN01190.1"/>
    </source>
</evidence>
<dbReference type="InterPro" id="IPR012976">
    <property type="entry name" value="NOSIC"/>
</dbReference>
<protein>
    <recommendedName>
        <fullName evidence="6">Nucleolar protein 56</fullName>
    </recommendedName>
</protein>
<dbReference type="PROSITE" id="PS51358">
    <property type="entry name" value="NOP"/>
    <property type="match status" value="1"/>
</dbReference>
<dbReference type="GO" id="GO:0032040">
    <property type="term" value="C:small-subunit processome"/>
    <property type="evidence" value="ECO:0007669"/>
    <property type="project" value="InterPro"/>
</dbReference>
<evidence type="ECO:0000259" key="9">
    <source>
        <dbReference type="PROSITE" id="PS51358"/>
    </source>
</evidence>
<dbReference type="Pfam" id="PF08156">
    <property type="entry name" value="NOP5NT"/>
    <property type="match status" value="1"/>
</dbReference>
<dbReference type="FunFam" id="1.10.287.4070:FF:000002">
    <property type="entry name" value="Nucleolar protein 56"/>
    <property type="match status" value="1"/>
</dbReference>
<feature type="compositionally biased region" description="Basic and acidic residues" evidence="8">
    <location>
        <begin position="439"/>
        <end position="452"/>
    </location>
</feature>
<evidence type="ECO:0000256" key="3">
    <source>
        <dbReference type="ARBA" id="ARBA00022517"/>
    </source>
</evidence>
<dbReference type="InterPro" id="IPR012974">
    <property type="entry name" value="NOP58/56_N"/>
</dbReference>
<dbReference type="InterPro" id="IPR036070">
    <property type="entry name" value="Nop_dom_sf"/>
</dbReference>
<dbReference type="InterPro" id="IPR042239">
    <property type="entry name" value="Nop_C"/>
</dbReference>
<feature type="region of interest" description="Disordered" evidence="8">
    <location>
        <begin position="439"/>
        <end position="506"/>
    </location>
</feature>
<dbReference type="Gene3D" id="1.10.246.90">
    <property type="entry name" value="Nop domain"/>
    <property type="match status" value="1"/>
</dbReference>
<dbReference type="GO" id="GO:0042254">
    <property type="term" value="P:ribosome biogenesis"/>
    <property type="evidence" value="ECO:0007669"/>
    <property type="project" value="UniProtKB-KW"/>
</dbReference>
<keyword evidence="11" id="KW-1185">Reference proteome</keyword>
<dbReference type="Gene3D" id="1.10.287.4070">
    <property type="match status" value="1"/>
</dbReference>
<feature type="domain" description="Nop" evidence="9">
    <location>
        <begin position="299"/>
        <end position="417"/>
    </location>
</feature>
<dbReference type="GO" id="GO:0030515">
    <property type="term" value="F:snoRNA binding"/>
    <property type="evidence" value="ECO:0007669"/>
    <property type="project" value="InterPro"/>
</dbReference>
<dbReference type="FunFam" id="1.10.246.90:FF:000001">
    <property type="entry name" value="Nucleolar protein 56"/>
    <property type="match status" value="1"/>
</dbReference>
<proteinExistence type="inferred from homology"/>
<dbReference type="Pfam" id="PF01798">
    <property type="entry name" value="Nop"/>
    <property type="match status" value="1"/>
</dbReference>